<evidence type="ECO:0008006" key="5">
    <source>
        <dbReference type="Google" id="ProtNLM"/>
    </source>
</evidence>
<reference evidence="3" key="1">
    <citation type="submission" date="2019-08" db="EMBL/GenBank/DDBJ databases">
        <title>Complete genome sequence of a mangrove-derived Streptomyces xiamenensis.</title>
        <authorList>
            <person name="Xu J."/>
        </authorList>
    </citation>
    <scope>NUCLEOTIDE SEQUENCE</scope>
    <source>
        <strain evidence="3">318</strain>
    </source>
</reference>
<gene>
    <name evidence="3" type="ORF">SXIM_18970</name>
</gene>
<dbReference type="RefSeq" id="WP_030735805.1">
    <property type="nucleotide sequence ID" value="NZ_CP009922.3"/>
</dbReference>
<keyword evidence="2" id="KW-0732">Signal</keyword>
<keyword evidence="4" id="KW-1185">Reference proteome</keyword>
<dbReference type="AlphaFoldDB" id="A0A0F7CNP7"/>
<name>A0A0F7CNP7_9ACTN</name>
<feature type="compositionally biased region" description="Acidic residues" evidence="1">
    <location>
        <begin position="56"/>
        <end position="73"/>
    </location>
</feature>
<evidence type="ECO:0000256" key="2">
    <source>
        <dbReference type="SAM" id="SignalP"/>
    </source>
</evidence>
<sequence>MTATATPQPRTSFRRRRIQALAGLAAVTLALGALTACGEDKPTKNEGAASPADSDTTQEETPDEDTAEDDAADDAAAGSGSDYFTVDDMAVWEESGIEISAEAPEAFTPGEYAFVEAEEYDAYKVEFTLTNTGTERLETAFIMPFAYDENGIEVEDIFDGDIGMGFQSKVDPGVTVTAEYGFALPPGSTSFTVEISDLLDEEAVWKFEL</sequence>
<dbReference type="PATRIC" id="fig|408015.6.peg.1930"/>
<feature type="signal peptide" evidence="2">
    <location>
        <begin position="1"/>
        <end position="38"/>
    </location>
</feature>
<feature type="chain" id="PRO_5002513974" description="DUF4352 domain-containing protein" evidence="2">
    <location>
        <begin position="39"/>
        <end position="209"/>
    </location>
</feature>
<evidence type="ECO:0000256" key="1">
    <source>
        <dbReference type="SAM" id="MobiDB-lite"/>
    </source>
</evidence>
<protein>
    <recommendedName>
        <fullName evidence="5">DUF4352 domain-containing protein</fullName>
    </recommendedName>
</protein>
<dbReference type="HOGENOM" id="CLU_1314829_0_0_11"/>
<organism evidence="3 4">
    <name type="scientific">Streptomyces xiamenensis</name>
    <dbReference type="NCBI Taxonomy" id="408015"/>
    <lineage>
        <taxon>Bacteria</taxon>
        <taxon>Bacillati</taxon>
        <taxon>Actinomycetota</taxon>
        <taxon>Actinomycetes</taxon>
        <taxon>Kitasatosporales</taxon>
        <taxon>Streptomycetaceae</taxon>
        <taxon>Streptomyces</taxon>
    </lineage>
</organism>
<dbReference type="STRING" id="408015.SXIM_18970"/>
<dbReference type="EMBL" id="CP009922">
    <property type="protein sequence ID" value="AKG43281.1"/>
    <property type="molecule type" value="Genomic_DNA"/>
</dbReference>
<evidence type="ECO:0000313" key="4">
    <source>
        <dbReference type="Proteomes" id="UP000034034"/>
    </source>
</evidence>
<dbReference type="KEGG" id="sxi:SXIM_18970"/>
<evidence type="ECO:0000313" key="3">
    <source>
        <dbReference type="EMBL" id="AKG43281.1"/>
    </source>
</evidence>
<feature type="region of interest" description="Disordered" evidence="1">
    <location>
        <begin position="37"/>
        <end position="82"/>
    </location>
</feature>
<dbReference type="Proteomes" id="UP000034034">
    <property type="component" value="Chromosome"/>
</dbReference>
<proteinExistence type="predicted"/>
<accession>A0A0F7CNP7</accession>